<protein>
    <recommendedName>
        <fullName evidence="11">Peptidase M3A/M3B catalytic domain-containing protein</fullName>
    </recommendedName>
</protein>
<name>A0ABD6ECJ8_9BILA</name>
<dbReference type="CDD" id="cd06457">
    <property type="entry name" value="M3A_MIP"/>
    <property type="match status" value="1"/>
</dbReference>
<evidence type="ECO:0000256" key="2">
    <source>
        <dbReference type="ARBA" id="ARBA00006040"/>
    </source>
</evidence>
<dbReference type="InterPro" id="IPR001567">
    <property type="entry name" value="Pept_M3A_M3B_dom"/>
</dbReference>
<comment type="subcellular location">
    <subcellularLocation>
        <location evidence="1">Mitochondrion</location>
    </subcellularLocation>
</comment>
<comment type="similarity">
    <text evidence="2 10">Belongs to the peptidase M3 family.</text>
</comment>
<organism evidence="12 13">
    <name type="scientific">Gnathostoma spinigerum</name>
    <dbReference type="NCBI Taxonomy" id="75299"/>
    <lineage>
        <taxon>Eukaryota</taxon>
        <taxon>Metazoa</taxon>
        <taxon>Ecdysozoa</taxon>
        <taxon>Nematoda</taxon>
        <taxon>Chromadorea</taxon>
        <taxon>Rhabditida</taxon>
        <taxon>Spirurina</taxon>
        <taxon>Gnathostomatomorpha</taxon>
        <taxon>Gnathostomatoidea</taxon>
        <taxon>Gnathostomatidae</taxon>
        <taxon>Gnathostoma</taxon>
    </lineage>
</organism>
<keyword evidence="3 10" id="KW-0645">Protease</keyword>
<accession>A0ABD6ECJ8</accession>
<dbReference type="Gene3D" id="1.10.1370.10">
    <property type="entry name" value="Neurolysin, domain 3"/>
    <property type="match status" value="1"/>
</dbReference>
<keyword evidence="6 10" id="KW-0862">Zinc</keyword>
<dbReference type="Proteomes" id="UP001608902">
    <property type="component" value="Unassembled WGS sequence"/>
</dbReference>
<keyword evidence="4 10" id="KW-0479">Metal-binding</keyword>
<dbReference type="GO" id="GO:0046872">
    <property type="term" value="F:metal ion binding"/>
    <property type="evidence" value="ECO:0007669"/>
    <property type="project" value="UniProtKB-UniRule"/>
</dbReference>
<dbReference type="EMBL" id="JBGFUD010000302">
    <property type="protein sequence ID" value="MFH4974227.1"/>
    <property type="molecule type" value="Genomic_DNA"/>
</dbReference>
<keyword evidence="8 10" id="KW-0482">Metalloprotease</keyword>
<dbReference type="Gene3D" id="3.40.390.10">
    <property type="entry name" value="Collagenase (Catalytic Domain)"/>
    <property type="match status" value="1"/>
</dbReference>
<gene>
    <name evidence="12" type="ORF">AB6A40_000936</name>
</gene>
<evidence type="ECO:0000313" key="13">
    <source>
        <dbReference type="Proteomes" id="UP001608902"/>
    </source>
</evidence>
<dbReference type="AlphaFoldDB" id="A0ABD6ECJ8"/>
<proteinExistence type="inferred from homology"/>
<evidence type="ECO:0000256" key="1">
    <source>
        <dbReference type="ARBA" id="ARBA00004173"/>
    </source>
</evidence>
<dbReference type="InterPro" id="IPR033851">
    <property type="entry name" value="M3A_MIP"/>
</dbReference>
<dbReference type="PANTHER" id="PTHR11804:SF79">
    <property type="entry name" value="MITOCHONDRIAL INTERMEDIATE PEPTIDASE"/>
    <property type="match status" value="1"/>
</dbReference>
<evidence type="ECO:0000313" key="12">
    <source>
        <dbReference type="EMBL" id="MFH4974227.1"/>
    </source>
</evidence>
<feature type="domain" description="Peptidase M3A/M3B catalytic" evidence="11">
    <location>
        <begin position="230"/>
        <end position="666"/>
    </location>
</feature>
<comment type="caution">
    <text evidence="12">The sequence shown here is derived from an EMBL/GenBank/DDBJ whole genome shotgun (WGS) entry which is preliminary data.</text>
</comment>
<dbReference type="PANTHER" id="PTHR11804">
    <property type="entry name" value="PROTEASE M3 THIMET OLIGOPEPTIDASE-RELATED"/>
    <property type="match status" value="1"/>
</dbReference>
<dbReference type="SUPFAM" id="SSF55486">
    <property type="entry name" value="Metalloproteases ('zincins'), catalytic domain"/>
    <property type="match status" value="1"/>
</dbReference>
<keyword evidence="5 10" id="KW-0378">Hydrolase</keyword>
<evidence type="ECO:0000256" key="9">
    <source>
        <dbReference type="ARBA" id="ARBA00023128"/>
    </source>
</evidence>
<dbReference type="GO" id="GO:0005739">
    <property type="term" value="C:mitochondrion"/>
    <property type="evidence" value="ECO:0007669"/>
    <property type="project" value="UniProtKB-SubCell"/>
</dbReference>
<evidence type="ECO:0000256" key="10">
    <source>
        <dbReference type="RuleBase" id="RU003435"/>
    </source>
</evidence>
<dbReference type="Pfam" id="PF01432">
    <property type="entry name" value="Peptidase_M3"/>
    <property type="match status" value="1"/>
</dbReference>
<evidence type="ECO:0000256" key="8">
    <source>
        <dbReference type="ARBA" id="ARBA00023049"/>
    </source>
</evidence>
<keyword evidence="7" id="KW-0809">Transit peptide</keyword>
<dbReference type="InterPro" id="IPR045090">
    <property type="entry name" value="Pept_M3A_M3B"/>
</dbReference>
<evidence type="ECO:0000256" key="5">
    <source>
        <dbReference type="ARBA" id="ARBA00022801"/>
    </source>
</evidence>
<comment type="cofactor">
    <cofactor evidence="10">
        <name>Zn(2+)</name>
        <dbReference type="ChEBI" id="CHEBI:29105"/>
    </cofactor>
    <text evidence="10">Binds 1 zinc ion.</text>
</comment>
<sequence length="686" mass="78317">MIVAGRLRPIRAQLLKFQYYWVHQNLSLTAKSIKKRRGLFGVDVLTSPEGFAQLNKDVRQKASKIVQMIVQKKCDKTTVSTFDDLSNSICCAADLAECTRSLHSERKFAIAAENSIRDFTDLVENLNTSSDLYNALKESLVTESKYLTEVDRRTIHLFLDDFEQSGIHLPGDKKEEFVNLSNDIFDAGTAFTAGADKPVRLSHFDSKQYGVDRNLSHPWPMTLSRDTRRWTHCKYYQHNEDQEASLRRLIECRHKLARLTGFETYAHRAQHNTLLSTYENAHDFLAEIIKSVRPAAEQELEVLRDVLMQCDQEAGRVGEWDLPYLSTIYRRRAYGENLFVSRFFSLHNILHGFEEIVRRLYGVKFVFVKPEEGEIWPGHVIKIGVYDEHDVFLGDIYLDIDRRTSKVLGDCHFTVRCAKLLDNEKYQTPIVVLSLSLVGSDLQQPLRSVHLSSQQAENFFHEMGHAMHSMLGRTKYQHVAGTRCTTDMAEIPSNLMEYFFNDLNVLETIAKDDNGKGICIDEAASMITSRFAFSSLDIMQQAVYSLFDLELHGHNADGIVHGRYTTTDLFNSMWATALPSLERDHNVAWQHRFTHLVPYGAKYYSYLVARAAASLIWNSKFRDNPFSKEVGRKWAEVQSYGGSLPPSDLLAMILGNSPTCATLASAIRSEANYTCQFSTVNVVEFK</sequence>
<dbReference type="GO" id="GO:0008237">
    <property type="term" value="F:metallopeptidase activity"/>
    <property type="evidence" value="ECO:0007669"/>
    <property type="project" value="UniProtKB-KW"/>
</dbReference>
<keyword evidence="9" id="KW-0496">Mitochondrion</keyword>
<reference evidence="12 13" key="1">
    <citation type="submission" date="2024-08" db="EMBL/GenBank/DDBJ databases">
        <title>Gnathostoma spinigerum genome.</title>
        <authorList>
            <person name="Gonzalez-Bertolin B."/>
            <person name="Monzon S."/>
            <person name="Zaballos A."/>
            <person name="Jimenez P."/>
            <person name="Dekumyoy P."/>
            <person name="Varona S."/>
            <person name="Cuesta I."/>
            <person name="Sumanam S."/>
            <person name="Adisakwattana P."/>
            <person name="Gasser R.B."/>
            <person name="Hernandez-Gonzalez A."/>
            <person name="Young N.D."/>
            <person name="Perteguer M.J."/>
        </authorList>
    </citation>
    <scope>NUCLEOTIDE SEQUENCE [LARGE SCALE GENOMIC DNA]</scope>
    <source>
        <strain evidence="12">AL3</strain>
        <tissue evidence="12">Liver</tissue>
    </source>
</reference>
<keyword evidence="13" id="KW-1185">Reference proteome</keyword>
<dbReference type="InterPro" id="IPR024079">
    <property type="entry name" value="MetalloPept_cat_dom_sf"/>
</dbReference>
<evidence type="ECO:0000256" key="7">
    <source>
        <dbReference type="ARBA" id="ARBA00022946"/>
    </source>
</evidence>
<evidence type="ECO:0000256" key="3">
    <source>
        <dbReference type="ARBA" id="ARBA00022670"/>
    </source>
</evidence>
<evidence type="ECO:0000256" key="4">
    <source>
        <dbReference type="ARBA" id="ARBA00022723"/>
    </source>
</evidence>
<evidence type="ECO:0000259" key="11">
    <source>
        <dbReference type="Pfam" id="PF01432"/>
    </source>
</evidence>
<evidence type="ECO:0000256" key="6">
    <source>
        <dbReference type="ARBA" id="ARBA00022833"/>
    </source>
</evidence>
<dbReference type="GO" id="GO:0006508">
    <property type="term" value="P:proteolysis"/>
    <property type="evidence" value="ECO:0007669"/>
    <property type="project" value="UniProtKB-KW"/>
</dbReference>
<dbReference type="InterPro" id="IPR024077">
    <property type="entry name" value="Neurolysin/TOP_dom2"/>
</dbReference>